<dbReference type="GO" id="GO:0016705">
    <property type="term" value="F:oxidoreductase activity, acting on paired donors, with incorporation or reduction of molecular oxygen"/>
    <property type="evidence" value="ECO:0007669"/>
    <property type="project" value="InterPro"/>
</dbReference>
<dbReference type="GO" id="GO:0006704">
    <property type="term" value="P:glucocorticoid biosynthetic process"/>
    <property type="evidence" value="ECO:0007669"/>
    <property type="project" value="TreeGrafter"/>
</dbReference>
<gene>
    <name evidence="13" type="ORF">NDU88_004638</name>
</gene>
<evidence type="ECO:0008006" key="15">
    <source>
        <dbReference type="Google" id="ProtNLM"/>
    </source>
</evidence>
<keyword evidence="14" id="KW-1185">Reference proteome</keyword>
<keyword evidence="6" id="KW-0560">Oxidoreductase</keyword>
<dbReference type="InterPro" id="IPR050479">
    <property type="entry name" value="CYP11_CYP27_families"/>
</dbReference>
<dbReference type="GO" id="GO:0004497">
    <property type="term" value="F:monooxygenase activity"/>
    <property type="evidence" value="ECO:0007669"/>
    <property type="project" value="UniProtKB-KW"/>
</dbReference>
<dbReference type="Proteomes" id="UP001066276">
    <property type="component" value="Chromosome 2_2"/>
</dbReference>
<keyword evidence="10" id="KW-0472">Membrane</keyword>
<dbReference type="GO" id="GO:0006700">
    <property type="term" value="P:C21-steroid hormone biosynthetic process"/>
    <property type="evidence" value="ECO:0007669"/>
    <property type="project" value="TreeGrafter"/>
</dbReference>
<comment type="caution">
    <text evidence="13">The sequence shown here is derived from an EMBL/GenBank/DDBJ whole genome shotgun (WGS) entry which is preliminary data.</text>
</comment>
<dbReference type="Gene3D" id="1.10.630.10">
    <property type="entry name" value="Cytochrome P450"/>
    <property type="match status" value="1"/>
</dbReference>
<dbReference type="GO" id="GO:0008203">
    <property type="term" value="P:cholesterol metabolic process"/>
    <property type="evidence" value="ECO:0007669"/>
    <property type="project" value="TreeGrafter"/>
</dbReference>
<evidence type="ECO:0000256" key="10">
    <source>
        <dbReference type="ARBA" id="ARBA00023136"/>
    </source>
</evidence>
<evidence type="ECO:0000256" key="5">
    <source>
        <dbReference type="ARBA" id="ARBA00022723"/>
    </source>
</evidence>
<keyword evidence="11" id="KW-0755">Steroidogenesis</keyword>
<evidence type="ECO:0000256" key="8">
    <source>
        <dbReference type="ARBA" id="ARBA00023033"/>
    </source>
</evidence>
<evidence type="ECO:0000256" key="1">
    <source>
        <dbReference type="ARBA" id="ARBA00001971"/>
    </source>
</evidence>
<keyword evidence="5" id="KW-0479">Metal-binding</keyword>
<dbReference type="Pfam" id="PF00067">
    <property type="entry name" value="p450"/>
    <property type="match status" value="1"/>
</dbReference>
<evidence type="ECO:0000256" key="2">
    <source>
        <dbReference type="ARBA" id="ARBA00004325"/>
    </source>
</evidence>
<dbReference type="InterPro" id="IPR001128">
    <property type="entry name" value="Cyt_P450"/>
</dbReference>
<feature type="region of interest" description="Disordered" evidence="12">
    <location>
        <begin position="45"/>
        <end position="66"/>
    </location>
</feature>
<evidence type="ECO:0000256" key="3">
    <source>
        <dbReference type="ARBA" id="ARBA00010617"/>
    </source>
</evidence>
<accession>A0AAV7V2A3</accession>
<keyword evidence="9" id="KW-0496">Mitochondrion</keyword>
<keyword evidence="8" id="KW-0503">Monooxygenase</keyword>
<dbReference type="GO" id="GO:0005743">
    <property type="term" value="C:mitochondrial inner membrane"/>
    <property type="evidence" value="ECO:0007669"/>
    <property type="project" value="TreeGrafter"/>
</dbReference>
<dbReference type="EMBL" id="JANPWB010000004">
    <property type="protein sequence ID" value="KAJ1195358.1"/>
    <property type="molecule type" value="Genomic_DNA"/>
</dbReference>
<dbReference type="PRINTS" id="PR00408">
    <property type="entry name" value="MITP450"/>
</dbReference>
<dbReference type="GO" id="GO:0005506">
    <property type="term" value="F:iron ion binding"/>
    <property type="evidence" value="ECO:0007669"/>
    <property type="project" value="InterPro"/>
</dbReference>
<feature type="compositionally biased region" description="Polar residues" evidence="12">
    <location>
        <begin position="8"/>
        <end position="18"/>
    </location>
</feature>
<reference evidence="13" key="1">
    <citation type="journal article" date="2022" name="bioRxiv">
        <title>Sequencing and chromosome-scale assembly of the giantPleurodeles waltlgenome.</title>
        <authorList>
            <person name="Brown T."/>
            <person name="Elewa A."/>
            <person name="Iarovenko S."/>
            <person name="Subramanian E."/>
            <person name="Araus A.J."/>
            <person name="Petzold A."/>
            <person name="Susuki M."/>
            <person name="Suzuki K.-i.T."/>
            <person name="Hayashi T."/>
            <person name="Toyoda A."/>
            <person name="Oliveira C."/>
            <person name="Osipova E."/>
            <person name="Leigh N.D."/>
            <person name="Simon A."/>
            <person name="Yun M.H."/>
        </authorList>
    </citation>
    <scope>NUCLEOTIDE SEQUENCE</scope>
    <source>
        <strain evidence="13">20211129_DDA</strain>
        <tissue evidence="13">Liver</tissue>
    </source>
</reference>
<keyword evidence="7" id="KW-0408">Iron</keyword>
<dbReference type="GO" id="GO:0071375">
    <property type="term" value="P:cellular response to peptide hormone stimulus"/>
    <property type="evidence" value="ECO:0007669"/>
    <property type="project" value="TreeGrafter"/>
</dbReference>
<protein>
    <recommendedName>
        <fullName evidence="15">Cholesterol desmolase</fullName>
    </recommendedName>
</protein>
<evidence type="ECO:0000256" key="6">
    <source>
        <dbReference type="ARBA" id="ARBA00023002"/>
    </source>
</evidence>
<evidence type="ECO:0000256" key="4">
    <source>
        <dbReference type="ARBA" id="ARBA00022617"/>
    </source>
</evidence>
<evidence type="ECO:0000256" key="11">
    <source>
        <dbReference type="ARBA" id="ARBA00023250"/>
    </source>
</evidence>
<evidence type="ECO:0000313" key="14">
    <source>
        <dbReference type="Proteomes" id="UP001066276"/>
    </source>
</evidence>
<dbReference type="PANTHER" id="PTHR24279">
    <property type="entry name" value="CYTOCHROME P450"/>
    <property type="match status" value="1"/>
</dbReference>
<sequence>MVGGQPNPRAQHQQSIPSTGREACLPGARCLSRCLSTAPKATTLSVPPIPRAQHHRSIPSTGREAYPPGARCLSTAPKMTATVGALSTQSTPTVHPYESIPNTGRNTWLNFYRLWRTNGFQYFHQVMERNFRTYGPIYRENIGTHHSVNIMHPRDVAELFQSEGIFPRRMRVEAWAAHRQLRNHKCGVFLL</sequence>
<dbReference type="PANTHER" id="PTHR24279:SF1">
    <property type="entry name" value="CYTOCHROME P450 11B2, MITOCHONDRIAL"/>
    <property type="match status" value="1"/>
</dbReference>
<keyword evidence="4" id="KW-0349">Heme</keyword>
<evidence type="ECO:0000256" key="7">
    <source>
        <dbReference type="ARBA" id="ARBA00023004"/>
    </source>
</evidence>
<comment type="subcellular location">
    <subcellularLocation>
        <location evidence="2">Mitochondrion membrane</location>
    </subcellularLocation>
</comment>
<dbReference type="AlphaFoldDB" id="A0AAV7V2A3"/>
<evidence type="ECO:0000256" key="12">
    <source>
        <dbReference type="SAM" id="MobiDB-lite"/>
    </source>
</evidence>
<name>A0AAV7V2A3_PLEWA</name>
<dbReference type="GO" id="GO:0020037">
    <property type="term" value="F:heme binding"/>
    <property type="evidence" value="ECO:0007669"/>
    <property type="project" value="InterPro"/>
</dbReference>
<organism evidence="13 14">
    <name type="scientific">Pleurodeles waltl</name>
    <name type="common">Iberian ribbed newt</name>
    <dbReference type="NCBI Taxonomy" id="8319"/>
    <lineage>
        <taxon>Eukaryota</taxon>
        <taxon>Metazoa</taxon>
        <taxon>Chordata</taxon>
        <taxon>Craniata</taxon>
        <taxon>Vertebrata</taxon>
        <taxon>Euteleostomi</taxon>
        <taxon>Amphibia</taxon>
        <taxon>Batrachia</taxon>
        <taxon>Caudata</taxon>
        <taxon>Salamandroidea</taxon>
        <taxon>Salamandridae</taxon>
        <taxon>Pleurodelinae</taxon>
        <taxon>Pleurodeles</taxon>
    </lineage>
</organism>
<evidence type="ECO:0000256" key="9">
    <source>
        <dbReference type="ARBA" id="ARBA00023128"/>
    </source>
</evidence>
<dbReference type="InterPro" id="IPR002399">
    <property type="entry name" value="Cyt_P450_mitochondrial"/>
</dbReference>
<dbReference type="GO" id="GO:0034650">
    <property type="term" value="P:cortisol metabolic process"/>
    <property type="evidence" value="ECO:0007669"/>
    <property type="project" value="TreeGrafter"/>
</dbReference>
<feature type="region of interest" description="Disordered" evidence="12">
    <location>
        <begin position="1"/>
        <end position="22"/>
    </location>
</feature>
<comment type="similarity">
    <text evidence="3">Belongs to the cytochrome P450 family.</text>
</comment>
<dbReference type="SUPFAM" id="SSF48264">
    <property type="entry name" value="Cytochrome P450"/>
    <property type="match status" value="1"/>
</dbReference>
<proteinExistence type="inferred from homology"/>
<dbReference type="InterPro" id="IPR036396">
    <property type="entry name" value="Cyt_P450_sf"/>
</dbReference>
<comment type="cofactor">
    <cofactor evidence="1">
        <name>heme</name>
        <dbReference type="ChEBI" id="CHEBI:30413"/>
    </cofactor>
</comment>
<evidence type="ECO:0000313" key="13">
    <source>
        <dbReference type="EMBL" id="KAJ1195358.1"/>
    </source>
</evidence>